<sequence>MARENEMREFTRSFFRGRPDLSTLTHSIVRRRFLAHTGRDHLDPKEKQALKRLVEEELLKMQGDEAGAREGLDLAKKAKRPPTSCSDPERKRFRLNSDSEPSAAASSPDCSSHPAKNGMGAVASPTQSPKRASKRAIESSDEEEQQRDLTAYKTGLEKEAVKESWKEEEEEEESSARTSKVWKEESSEEGNKEKESKGRTRKKRVTKHRTQWDGGKRQSGSSEEDGEDSWRKLKAATKGMGKSAKVENGKTTNGEASDSEREVSDSEAGGTLKGERKNRSYRKSSKKSRPRSSSSSSANGSPEPKGRKVRMKMGWEATIKNKQVPDKISASRKQAMEESEDSEEEPAQRMENKRAKRHQESEMESEGEETLAKKENSEEDWKPRAPNNGGKKSAWEERSSKQKSLAAEVLGDGGDREEEKEKAAAGSGDNSGGDEEPLVQRKGKNRTQRDGGKRQSGSSKEDGEDSWRKVKPATKGMGKSAKVESRKTTNDEASDSDREVSDSEAGGTLKGERKNRSYRKSSKKSRSRSSSSSSANGSPEPRGRKSGHRDEDHPAVMRLKRYIRACGAHRNYKKLLGSCRSRKERLCVLRAELEALGMKGNPSLEKCRALKEQREEAAEVASLDITNIISCSGRPRRRTAWNPSEAAPPGELYRRTLDSEEERRCAPRPDWSHMRGIISSDGESN</sequence>
<gene>
    <name evidence="6" type="ORF">mMyoMyo1_006312</name>
</gene>
<dbReference type="SMART" id="SM01082">
    <property type="entry name" value="CHZ"/>
    <property type="match status" value="1"/>
</dbReference>
<dbReference type="InterPro" id="IPR019098">
    <property type="entry name" value="Histone_chaperone_domain_CHZ"/>
</dbReference>
<feature type="compositionally biased region" description="Basic and acidic residues" evidence="4">
    <location>
        <begin position="370"/>
        <end position="383"/>
    </location>
</feature>
<feature type="compositionally biased region" description="Basic and acidic residues" evidence="4">
    <location>
        <begin position="413"/>
        <end position="423"/>
    </location>
</feature>
<feature type="compositionally biased region" description="Basic and acidic residues" evidence="4">
    <location>
        <begin position="181"/>
        <end position="198"/>
    </location>
</feature>
<keyword evidence="7" id="KW-1185">Reference proteome</keyword>
<evidence type="ECO:0000259" key="5">
    <source>
        <dbReference type="SMART" id="SM01082"/>
    </source>
</evidence>
<feature type="compositionally biased region" description="Basic residues" evidence="4">
    <location>
        <begin position="199"/>
        <end position="209"/>
    </location>
</feature>
<evidence type="ECO:0000256" key="2">
    <source>
        <dbReference type="ARBA" id="ARBA00023186"/>
    </source>
</evidence>
<reference evidence="6 7" key="1">
    <citation type="journal article" date="2020" name="Nature">
        <title>Six reference-quality genomes reveal evolution of bat adaptations.</title>
        <authorList>
            <person name="Jebb D."/>
            <person name="Huang Z."/>
            <person name="Pippel M."/>
            <person name="Hughes G.M."/>
            <person name="Lavrichenko K."/>
            <person name="Devanna P."/>
            <person name="Winkler S."/>
            <person name="Jermiin L.S."/>
            <person name="Skirmuntt E.C."/>
            <person name="Katzourakis A."/>
            <person name="Burkitt-Gray L."/>
            <person name="Ray D.A."/>
            <person name="Sullivan K.A.M."/>
            <person name="Roscito J.G."/>
            <person name="Kirilenko B.M."/>
            <person name="Davalos L.M."/>
            <person name="Corthals A.P."/>
            <person name="Power M.L."/>
            <person name="Jones G."/>
            <person name="Ransome R.D."/>
            <person name="Dechmann D.K.N."/>
            <person name="Locatelli A.G."/>
            <person name="Puechmaille S.J."/>
            <person name="Fedrigo O."/>
            <person name="Jarvis E.D."/>
            <person name="Hiller M."/>
            <person name="Vernes S.C."/>
            <person name="Myers E.W."/>
            <person name="Teeling E.C."/>
        </authorList>
    </citation>
    <scope>NUCLEOTIDE SEQUENCE [LARGE SCALE GENOMIC DNA]</scope>
    <source>
        <strain evidence="6">MMyoMyo1</strain>
        <tissue evidence="6">Flight muscle</tissue>
    </source>
</reference>
<feature type="compositionally biased region" description="Basic residues" evidence="4">
    <location>
        <begin position="279"/>
        <end position="290"/>
    </location>
</feature>
<dbReference type="Proteomes" id="UP000527355">
    <property type="component" value="Unassembled WGS sequence"/>
</dbReference>
<feature type="compositionally biased region" description="Low complexity" evidence="4">
    <location>
        <begin position="98"/>
        <end position="115"/>
    </location>
</feature>
<dbReference type="PANTHER" id="PTHR15410">
    <property type="entry name" value="HIRA-INTERACTING PROTEIN 3"/>
    <property type="match status" value="1"/>
</dbReference>
<comment type="caution">
    <text evidence="6">The sequence shown here is derived from an EMBL/GenBank/DDBJ whole genome shotgun (WGS) entry which is preliminary data.</text>
</comment>
<dbReference type="PANTHER" id="PTHR15410:SF2">
    <property type="entry name" value="HIRA-INTERACTING PROTEIN 3"/>
    <property type="match status" value="1"/>
</dbReference>
<feature type="compositionally biased region" description="Basic residues" evidence="4">
    <location>
        <begin position="516"/>
        <end position="527"/>
    </location>
</feature>
<protein>
    <submittedName>
        <fullName evidence="6">HIRA interacting protein 3</fullName>
    </submittedName>
</protein>
<dbReference type="OrthoDB" id="552755at2759"/>
<evidence type="ECO:0000313" key="7">
    <source>
        <dbReference type="Proteomes" id="UP000527355"/>
    </source>
</evidence>
<feature type="region of interest" description="Disordered" evidence="4">
    <location>
        <begin position="61"/>
        <end position="556"/>
    </location>
</feature>
<feature type="domain" description="Histone chaperone" evidence="5">
    <location>
        <begin position="614"/>
        <end position="650"/>
    </location>
</feature>
<feature type="compositionally biased region" description="Basic and acidic residues" evidence="4">
    <location>
        <begin position="346"/>
        <end position="361"/>
    </location>
</feature>
<feature type="compositionally biased region" description="Basic and acidic residues" evidence="4">
    <location>
        <begin position="652"/>
        <end position="673"/>
    </location>
</feature>
<dbReference type="InterPro" id="IPR037647">
    <property type="entry name" value="HIRIP3"/>
</dbReference>
<evidence type="ECO:0000313" key="6">
    <source>
        <dbReference type="EMBL" id="KAF6354955.1"/>
    </source>
</evidence>
<keyword evidence="3" id="KW-0539">Nucleus</keyword>
<comment type="subcellular location">
    <subcellularLocation>
        <location evidence="1">Nucleus</location>
    </subcellularLocation>
</comment>
<feature type="compositionally biased region" description="Basic and acidic residues" evidence="4">
    <location>
        <begin position="155"/>
        <end position="165"/>
    </location>
</feature>
<dbReference type="VEuPathDB" id="HostDB:GeneID_118656985"/>
<dbReference type="AlphaFoldDB" id="A0A7J7XZF2"/>
<organism evidence="6 7">
    <name type="scientific">Myotis myotis</name>
    <name type="common">Greater mouse-eared bat</name>
    <name type="synonym">Vespertilio myotis</name>
    <dbReference type="NCBI Taxonomy" id="51298"/>
    <lineage>
        <taxon>Eukaryota</taxon>
        <taxon>Metazoa</taxon>
        <taxon>Chordata</taxon>
        <taxon>Craniata</taxon>
        <taxon>Vertebrata</taxon>
        <taxon>Euteleostomi</taxon>
        <taxon>Mammalia</taxon>
        <taxon>Eutheria</taxon>
        <taxon>Laurasiatheria</taxon>
        <taxon>Chiroptera</taxon>
        <taxon>Yangochiroptera</taxon>
        <taxon>Vespertilionidae</taxon>
        <taxon>Myotis</taxon>
    </lineage>
</organism>
<feature type="compositionally biased region" description="Basic and acidic residues" evidence="4">
    <location>
        <begin position="447"/>
        <end position="468"/>
    </location>
</feature>
<evidence type="ECO:0000256" key="3">
    <source>
        <dbReference type="ARBA" id="ARBA00023242"/>
    </source>
</evidence>
<evidence type="ECO:0000256" key="4">
    <source>
        <dbReference type="SAM" id="MobiDB-lite"/>
    </source>
</evidence>
<feature type="compositionally biased region" description="Basic and acidic residues" evidence="4">
    <location>
        <begin position="61"/>
        <end position="76"/>
    </location>
</feature>
<feature type="compositionally biased region" description="Basic and acidic residues" evidence="4">
    <location>
        <begin position="481"/>
        <end position="501"/>
    </location>
</feature>
<dbReference type="GO" id="GO:0005634">
    <property type="term" value="C:nucleus"/>
    <property type="evidence" value="ECO:0007669"/>
    <property type="project" value="UniProtKB-SubCell"/>
</dbReference>
<feature type="region of interest" description="Disordered" evidence="4">
    <location>
        <begin position="636"/>
        <end position="685"/>
    </location>
</feature>
<name>A0A7J7XZF2_MYOMY</name>
<evidence type="ECO:0000256" key="1">
    <source>
        <dbReference type="ARBA" id="ARBA00004123"/>
    </source>
</evidence>
<dbReference type="EMBL" id="JABWUV010000005">
    <property type="protein sequence ID" value="KAF6354955.1"/>
    <property type="molecule type" value="Genomic_DNA"/>
</dbReference>
<keyword evidence="2" id="KW-0143">Chaperone</keyword>
<proteinExistence type="predicted"/>
<dbReference type="Pfam" id="PF09649">
    <property type="entry name" value="CHZ"/>
    <property type="match status" value="1"/>
</dbReference>
<accession>A0A7J7XZF2</accession>